<dbReference type="CDD" id="cd00167">
    <property type="entry name" value="SANT"/>
    <property type="match status" value="2"/>
</dbReference>
<evidence type="ECO:0000259" key="2">
    <source>
        <dbReference type="PROSITE" id="PS51294"/>
    </source>
</evidence>
<dbReference type="Gene3D" id="1.10.10.60">
    <property type="entry name" value="Homeodomain-like"/>
    <property type="match status" value="2"/>
</dbReference>
<organism evidence="3 4">
    <name type="scientific">Stentor coeruleus</name>
    <dbReference type="NCBI Taxonomy" id="5963"/>
    <lineage>
        <taxon>Eukaryota</taxon>
        <taxon>Sar</taxon>
        <taxon>Alveolata</taxon>
        <taxon>Ciliophora</taxon>
        <taxon>Postciliodesmatophora</taxon>
        <taxon>Heterotrichea</taxon>
        <taxon>Heterotrichida</taxon>
        <taxon>Stentoridae</taxon>
        <taxon>Stentor</taxon>
    </lineage>
</organism>
<dbReference type="OrthoDB" id="306004at2759"/>
<keyword evidence="4" id="KW-1185">Reference proteome</keyword>
<evidence type="ECO:0000313" key="4">
    <source>
        <dbReference type="Proteomes" id="UP000187209"/>
    </source>
</evidence>
<comment type="caution">
    <text evidence="3">The sequence shown here is derived from an EMBL/GenBank/DDBJ whole genome shotgun (WGS) entry which is preliminary data.</text>
</comment>
<dbReference type="InterPro" id="IPR009057">
    <property type="entry name" value="Homeodomain-like_sf"/>
</dbReference>
<dbReference type="SMART" id="SM00717">
    <property type="entry name" value="SANT"/>
    <property type="match status" value="3"/>
</dbReference>
<dbReference type="AlphaFoldDB" id="A0A1R2C7W2"/>
<gene>
    <name evidence="3" type="ORF">SteCoe_13632</name>
</gene>
<dbReference type="InterPro" id="IPR050560">
    <property type="entry name" value="MYB_TF"/>
</dbReference>
<dbReference type="Proteomes" id="UP000187209">
    <property type="component" value="Unassembled WGS sequence"/>
</dbReference>
<dbReference type="PROSITE" id="PS50090">
    <property type="entry name" value="MYB_LIKE"/>
    <property type="match status" value="2"/>
</dbReference>
<reference evidence="3 4" key="1">
    <citation type="submission" date="2016-11" db="EMBL/GenBank/DDBJ databases">
        <title>The macronuclear genome of Stentor coeruleus: a giant cell with tiny introns.</title>
        <authorList>
            <person name="Slabodnick M."/>
            <person name="Ruby J.G."/>
            <person name="Reiff S.B."/>
            <person name="Swart E.C."/>
            <person name="Gosai S."/>
            <person name="Prabakaran S."/>
            <person name="Witkowska E."/>
            <person name="Larue G.E."/>
            <person name="Fisher S."/>
            <person name="Freeman R.M."/>
            <person name="Gunawardena J."/>
            <person name="Chu W."/>
            <person name="Stover N.A."/>
            <person name="Gregory B.D."/>
            <person name="Nowacki M."/>
            <person name="Derisi J."/>
            <person name="Roy S.W."/>
            <person name="Marshall W.F."/>
            <person name="Sood P."/>
        </authorList>
    </citation>
    <scope>NUCLEOTIDE SEQUENCE [LARGE SCALE GENOMIC DNA]</scope>
    <source>
        <strain evidence="3">WM001</strain>
    </source>
</reference>
<name>A0A1R2C7W2_9CILI</name>
<evidence type="ECO:0008006" key="5">
    <source>
        <dbReference type="Google" id="ProtNLM"/>
    </source>
</evidence>
<dbReference type="Pfam" id="PF13921">
    <property type="entry name" value="Myb_DNA-bind_6"/>
    <property type="match status" value="1"/>
</dbReference>
<dbReference type="PANTHER" id="PTHR45614">
    <property type="entry name" value="MYB PROTEIN-RELATED"/>
    <property type="match status" value="1"/>
</dbReference>
<dbReference type="PROSITE" id="PS51294">
    <property type="entry name" value="HTH_MYB"/>
    <property type="match status" value="1"/>
</dbReference>
<protein>
    <recommendedName>
        <fullName evidence="5">Myb-like domain-containing protein</fullName>
    </recommendedName>
</protein>
<feature type="domain" description="Myb-like" evidence="1">
    <location>
        <begin position="110"/>
        <end position="167"/>
    </location>
</feature>
<proteinExistence type="predicted"/>
<accession>A0A1R2C7W2</accession>
<feature type="domain" description="HTH myb-type" evidence="2">
    <location>
        <begin position="168"/>
        <end position="222"/>
    </location>
</feature>
<dbReference type="EMBL" id="MPUH01000247">
    <property type="protein sequence ID" value="OMJ85108.1"/>
    <property type="molecule type" value="Genomic_DNA"/>
</dbReference>
<dbReference type="InterPro" id="IPR001005">
    <property type="entry name" value="SANT/Myb"/>
</dbReference>
<sequence>MAETGLAEKGNIQTVSTASVISLVTKISNEVLIDSTKIESYTEKKIPRRQNPRKWTKSEVEAIHEATSNYIKEKNLIADHLTLKDFEIIAKNRRQSAEECMSKYFEVTKSGSFKAGVWPEIEDEILKELMIKKLTWSQIAKILNEKVHNSRPVRNAKQCKVHWNNHVDPCMLKGPWTEVEDTLLLETYKEHGKIWTKMYNVFPFRTQSSVKNRLKSLLNKCKLDVCNAKNLCGAIEQMIKVKKNKAMDFLEEIRFEKYDKSPCEFIDYCEDDKNSYYKEV</sequence>
<evidence type="ECO:0000313" key="3">
    <source>
        <dbReference type="EMBL" id="OMJ85108.1"/>
    </source>
</evidence>
<feature type="domain" description="Myb-like" evidence="1">
    <location>
        <begin position="168"/>
        <end position="218"/>
    </location>
</feature>
<dbReference type="InterPro" id="IPR017930">
    <property type="entry name" value="Myb_dom"/>
</dbReference>
<evidence type="ECO:0000259" key="1">
    <source>
        <dbReference type="PROSITE" id="PS50090"/>
    </source>
</evidence>
<dbReference type="SUPFAM" id="SSF46689">
    <property type="entry name" value="Homeodomain-like"/>
    <property type="match status" value="2"/>
</dbReference>